<feature type="transmembrane region" description="Helical" evidence="5">
    <location>
        <begin position="333"/>
        <end position="351"/>
    </location>
</feature>
<protein>
    <submittedName>
        <fullName evidence="7">APC family permease</fullName>
    </submittedName>
</protein>
<evidence type="ECO:0000256" key="2">
    <source>
        <dbReference type="ARBA" id="ARBA00022692"/>
    </source>
</evidence>
<accession>A0A429Y5B0</accession>
<dbReference type="PIRSF" id="PIRSF006060">
    <property type="entry name" value="AA_transporter"/>
    <property type="match status" value="1"/>
</dbReference>
<dbReference type="OrthoDB" id="9762947at2"/>
<keyword evidence="2 5" id="KW-0812">Transmembrane</keyword>
<dbReference type="GO" id="GO:0016020">
    <property type="term" value="C:membrane"/>
    <property type="evidence" value="ECO:0007669"/>
    <property type="project" value="UniProtKB-SubCell"/>
</dbReference>
<evidence type="ECO:0000256" key="3">
    <source>
        <dbReference type="ARBA" id="ARBA00022989"/>
    </source>
</evidence>
<feature type="transmembrane region" description="Helical" evidence="5">
    <location>
        <begin position="153"/>
        <end position="172"/>
    </location>
</feature>
<feature type="transmembrane region" description="Helical" evidence="5">
    <location>
        <begin position="99"/>
        <end position="118"/>
    </location>
</feature>
<feature type="transmembrane region" description="Helical" evidence="5">
    <location>
        <begin position="42"/>
        <end position="62"/>
    </location>
</feature>
<dbReference type="Proteomes" id="UP000287156">
    <property type="component" value="Unassembled WGS sequence"/>
</dbReference>
<feature type="transmembrane region" description="Helical" evidence="5">
    <location>
        <begin position="411"/>
        <end position="430"/>
    </location>
</feature>
<proteinExistence type="predicted"/>
<dbReference type="InterPro" id="IPR004841">
    <property type="entry name" value="AA-permease/SLC12A_dom"/>
</dbReference>
<evidence type="ECO:0000313" key="8">
    <source>
        <dbReference type="Proteomes" id="UP000287156"/>
    </source>
</evidence>
<dbReference type="Gene3D" id="1.20.1740.10">
    <property type="entry name" value="Amino acid/polyamine transporter I"/>
    <property type="match status" value="1"/>
</dbReference>
<evidence type="ECO:0000313" key="7">
    <source>
        <dbReference type="EMBL" id="RST76499.1"/>
    </source>
</evidence>
<dbReference type="RefSeq" id="WP_126049056.1">
    <property type="nucleotide sequence ID" value="NZ_QYTV02000002.1"/>
</dbReference>
<feature type="transmembrane region" description="Helical" evidence="5">
    <location>
        <begin position="387"/>
        <end position="405"/>
    </location>
</feature>
<dbReference type="InterPro" id="IPR050367">
    <property type="entry name" value="APC_superfamily"/>
</dbReference>
<feature type="transmembrane region" description="Helical" evidence="5">
    <location>
        <begin position="192"/>
        <end position="210"/>
    </location>
</feature>
<keyword evidence="4 5" id="KW-0472">Membrane</keyword>
<keyword evidence="3 5" id="KW-1133">Transmembrane helix</keyword>
<dbReference type="AlphaFoldDB" id="A0A429Y5B0"/>
<dbReference type="EMBL" id="QYTV02000002">
    <property type="protein sequence ID" value="RST76499.1"/>
    <property type="molecule type" value="Genomic_DNA"/>
</dbReference>
<feature type="domain" description="Amino acid permease/ SLC12A" evidence="6">
    <location>
        <begin position="17"/>
        <end position="405"/>
    </location>
</feature>
<comment type="subcellular location">
    <subcellularLocation>
        <location evidence="1">Membrane</location>
        <topology evidence="1">Multi-pass membrane protein</topology>
    </subcellularLocation>
</comment>
<feature type="transmembrane region" description="Helical" evidence="5">
    <location>
        <begin position="230"/>
        <end position="252"/>
    </location>
</feature>
<evidence type="ECO:0000259" key="6">
    <source>
        <dbReference type="Pfam" id="PF00324"/>
    </source>
</evidence>
<feature type="transmembrane region" description="Helical" evidence="5">
    <location>
        <begin position="357"/>
        <end position="375"/>
    </location>
</feature>
<dbReference type="GO" id="GO:0055085">
    <property type="term" value="P:transmembrane transport"/>
    <property type="evidence" value="ECO:0007669"/>
    <property type="project" value="InterPro"/>
</dbReference>
<gene>
    <name evidence="7" type="ORF">D4T97_006995</name>
</gene>
<evidence type="ECO:0000256" key="5">
    <source>
        <dbReference type="SAM" id="Phobius"/>
    </source>
</evidence>
<name>A0A429Y5B0_9BACI</name>
<sequence>MQQAHTFNRTLGVFTVTLFGLAYMSPMAVFTTYGVATDASKGMLPAAYVLALAAMLFTAFSYGRMVKAYPISGSAYTYTQKTISPHAGLLVGWAILMDYLFLPLLCNLIFVIYISAIIPSVPKWVWIVGFVAVMTLINYLGIKVAARINTLMIAFQVLAIVLFFIFAVKGVISGMGEGTLFSTLPFNSPGGSIDTAIAGAAILALSFLGFDAVTTFTEEAVNPTKTIPKAILLVAFIGGGTFIIISYVGHLVFPDYTKFTDLDSAALDIAKFIGGTFLSSMIAAGMIVTGIAAGIASHASVARLLYAMGRDSVLPKKVFGYIHPKYNTPSNNVIIVGFLSLASLFVGLTLIASFINFGALIAFTFVNISVITHYYVKNKHRSFKDTIVYLIMPLIGAGFTVWLWINLDRHSMMLGGIWMAAGFIYLVYVTKMFTKRPPEMRVGDFEKINEEPEETKMSS</sequence>
<feature type="transmembrane region" description="Helical" evidence="5">
    <location>
        <begin position="124"/>
        <end position="141"/>
    </location>
</feature>
<dbReference type="Pfam" id="PF00324">
    <property type="entry name" value="AA_permease"/>
    <property type="match status" value="1"/>
</dbReference>
<dbReference type="PANTHER" id="PTHR42770:SF8">
    <property type="entry name" value="PUTRESCINE IMPORTER PUUP"/>
    <property type="match status" value="1"/>
</dbReference>
<evidence type="ECO:0000256" key="1">
    <source>
        <dbReference type="ARBA" id="ARBA00004141"/>
    </source>
</evidence>
<keyword evidence="8" id="KW-1185">Reference proteome</keyword>
<reference evidence="7" key="1">
    <citation type="submission" date="2018-12" db="EMBL/GenBank/DDBJ databases">
        <authorList>
            <person name="Sun L."/>
            <person name="Chen Z."/>
        </authorList>
    </citation>
    <scope>NUCLEOTIDE SEQUENCE [LARGE SCALE GENOMIC DNA]</scope>
    <source>
        <strain evidence="7">3-2-2</strain>
    </source>
</reference>
<feature type="transmembrane region" description="Helical" evidence="5">
    <location>
        <begin position="272"/>
        <end position="296"/>
    </location>
</feature>
<organism evidence="7 8">
    <name type="scientific">Siminovitchia acidinfaciens</name>
    <dbReference type="NCBI Taxonomy" id="2321395"/>
    <lineage>
        <taxon>Bacteria</taxon>
        <taxon>Bacillati</taxon>
        <taxon>Bacillota</taxon>
        <taxon>Bacilli</taxon>
        <taxon>Bacillales</taxon>
        <taxon>Bacillaceae</taxon>
        <taxon>Siminovitchia</taxon>
    </lineage>
</organism>
<dbReference type="PANTHER" id="PTHR42770">
    <property type="entry name" value="AMINO ACID TRANSPORTER-RELATED"/>
    <property type="match status" value="1"/>
</dbReference>
<feature type="transmembrane region" description="Helical" evidence="5">
    <location>
        <begin position="12"/>
        <end position="36"/>
    </location>
</feature>
<evidence type="ECO:0000256" key="4">
    <source>
        <dbReference type="ARBA" id="ARBA00023136"/>
    </source>
</evidence>
<comment type="caution">
    <text evidence="7">The sequence shown here is derived from an EMBL/GenBank/DDBJ whole genome shotgun (WGS) entry which is preliminary data.</text>
</comment>